<dbReference type="RefSeq" id="WP_204118404.1">
    <property type="nucleotide sequence ID" value="NZ_BOLV01000004.1"/>
</dbReference>
<keyword evidence="2" id="KW-1185">Reference proteome</keyword>
<dbReference type="Proteomes" id="UP001597199">
    <property type="component" value="Unassembled WGS sequence"/>
</dbReference>
<name>A0ABW4BK77_9LACO</name>
<proteinExistence type="predicted"/>
<reference evidence="2" key="1">
    <citation type="journal article" date="2019" name="Int. J. Syst. Evol. Microbiol.">
        <title>The Global Catalogue of Microorganisms (GCM) 10K type strain sequencing project: providing services to taxonomists for standard genome sequencing and annotation.</title>
        <authorList>
            <consortium name="The Broad Institute Genomics Platform"/>
            <consortium name="The Broad Institute Genome Sequencing Center for Infectious Disease"/>
            <person name="Wu L."/>
            <person name="Ma J."/>
        </authorList>
    </citation>
    <scope>NUCLEOTIDE SEQUENCE [LARGE SCALE GENOMIC DNA]</scope>
    <source>
        <strain evidence="2">CCM 9110</strain>
    </source>
</reference>
<comment type="caution">
    <text evidence="1">The sequence shown here is derived from an EMBL/GenBank/DDBJ whole genome shotgun (WGS) entry which is preliminary data.</text>
</comment>
<evidence type="ECO:0000313" key="1">
    <source>
        <dbReference type="EMBL" id="MFD1400092.1"/>
    </source>
</evidence>
<sequence>MITLIDGAVHDLPVGEAVVPAYMQQIASATVVNCIGLDDYLAVRGVASPSQRQALDDLVAAKLATAAQGLLDSHAALPKQRDTRKWQASDVRQWQHARAAQITRNWLADFAADPAVPTAVRQAATLG</sequence>
<accession>A0ABW4BK77</accession>
<evidence type="ECO:0000313" key="2">
    <source>
        <dbReference type="Proteomes" id="UP001597199"/>
    </source>
</evidence>
<gene>
    <name evidence="1" type="ORF">ACFQ41_12310</name>
</gene>
<protein>
    <submittedName>
        <fullName evidence="1">Uncharacterized protein</fullName>
    </submittedName>
</protein>
<organism evidence="1 2">
    <name type="scientific">Lacticaseibacillus suilingensis</name>
    <dbReference type="NCBI Taxonomy" id="2799577"/>
    <lineage>
        <taxon>Bacteria</taxon>
        <taxon>Bacillati</taxon>
        <taxon>Bacillota</taxon>
        <taxon>Bacilli</taxon>
        <taxon>Lactobacillales</taxon>
        <taxon>Lactobacillaceae</taxon>
        <taxon>Lacticaseibacillus</taxon>
    </lineage>
</organism>
<dbReference type="EMBL" id="JBHTOA010000048">
    <property type="protein sequence ID" value="MFD1400092.1"/>
    <property type="molecule type" value="Genomic_DNA"/>
</dbReference>